<evidence type="ECO:0000256" key="1">
    <source>
        <dbReference type="SAM" id="Phobius"/>
    </source>
</evidence>
<dbReference type="EMBL" id="CP002085">
    <property type="protein sequence ID" value="ADK83938.1"/>
    <property type="molecule type" value="Genomic_DNA"/>
</dbReference>
<dbReference type="InterPro" id="IPR036280">
    <property type="entry name" value="Multihaem_cyt_sf"/>
</dbReference>
<dbReference type="InterPro" id="IPR047668">
    <property type="entry name" value="DsrJ"/>
</dbReference>
<feature type="transmembrane region" description="Helical" evidence="1">
    <location>
        <begin position="7"/>
        <end position="24"/>
    </location>
</feature>
<proteinExistence type="predicted"/>
<evidence type="ECO:0000313" key="3">
    <source>
        <dbReference type="Proteomes" id="UP000009047"/>
    </source>
</evidence>
<dbReference type="RefSeq" id="WP_013257393.1">
    <property type="nucleotide sequence ID" value="NC_014365.1"/>
</dbReference>
<dbReference type="STRING" id="644282.Deba_0566"/>
<keyword evidence="1" id="KW-1133">Transmembrane helix</keyword>
<dbReference type="KEGG" id="dbr:Deba_0566"/>
<organism evidence="2 3">
    <name type="scientific">Desulfarculus baarsii (strain ATCC 33931 / DSM 2075 / LMG 7858 / VKM B-1802 / 2st14)</name>
    <dbReference type="NCBI Taxonomy" id="644282"/>
    <lineage>
        <taxon>Bacteria</taxon>
        <taxon>Pseudomonadati</taxon>
        <taxon>Thermodesulfobacteriota</taxon>
        <taxon>Desulfarculia</taxon>
        <taxon>Desulfarculales</taxon>
        <taxon>Desulfarculaceae</taxon>
        <taxon>Desulfarculus</taxon>
    </lineage>
</organism>
<sequence>MLYDSKPIITGIVVFLVIFTYPLWSNVGSASQPPKPDAKPAVAMAAKLNLPATCVVDKEYMRTSHMVLLDQWREHVVRGEDRLFTTENADGQVVAQYKMSLTSNCMKCHSNKKEFCDSCHNYLAVTPYCWDCHLEPKEVK</sequence>
<keyword evidence="1" id="KW-0472">Membrane</keyword>
<dbReference type="NCBIfam" id="NF038038">
    <property type="entry name" value="cytoc_DsrJ"/>
    <property type="match status" value="1"/>
</dbReference>
<dbReference type="SUPFAM" id="SSF48695">
    <property type="entry name" value="Multiheme cytochromes"/>
    <property type="match status" value="1"/>
</dbReference>
<reference evidence="2 3" key="1">
    <citation type="journal article" date="2010" name="Stand. Genomic Sci.">
        <title>Complete genome sequence of Desulfarculus baarsii type strain (2st14).</title>
        <authorList>
            <person name="Sun H."/>
            <person name="Spring S."/>
            <person name="Lapidus A."/>
            <person name="Davenport K."/>
            <person name="Del Rio T.G."/>
            <person name="Tice H."/>
            <person name="Nolan M."/>
            <person name="Copeland A."/>
            <person name="Cheng J.F."/>
            <person name="Lucas S."/>
            <person name="Tapia R."/>
            <person name="Goodwin L."/>
            <person name="Pitluck S."/>
            <person name="Ivanova N."/>
            <person name="Pagani I."/>
            <person name="Mavromatis K."/>
            <person name="Ovchinnikova G."/>
            <person name="Pati A."/>
            <person name="Chen A."/>
            <person name="Palaniappan K."/>
            <person name="Hauser L."/>
            <person name="Chang Y.J."/>
            <person name="Jeffries C.D."/>
            <person name="Detter J.C."/>
            <person name="Han C."/>
            <person name="Rohde M."/>
            <person name="Brambilla E."/>
            <person name="Goker M."/>
            <person name="Woyke T."/>
            <person name="Bristow J."/>
            <person name="Eisen J.A."/>
            <person name="Markowitz V."/>
            <person name="Hugenholtz P."/>
            <person name="Kyrpides N.C."/>
            <person name="Klenk H.P."/>
            <person name="Land M."/>
        </authorList>
    </citation>
    <scope>NUCLEOTIDE SEQUENCE [LARGE SCALE GENOMIC DNA]</scope>
    <source>
        <strain evidence="3">ATCC 33931 / DSM 2075 / LMG 7858 / VKM B-1802 / 2st14</strain>
    </source>
</reference>
<accession>E1QEF2</accession>
<dbReference type="OrthoDB" id="9790557at2"/>
<dbReference type="Proteomes" id="UP000009047">
    <property type="component" value="Chromosome"/>
</dbReference>
<gene>
    <name evidence="2" type="ordered locus">Deba_0566</name>
</gene>
<keyword evidence="1" id="KW-0812">Transmembrane</keyword>
<name>E1QEF2_DESB2</name>
<protein>
    <submittedName>
        <fullName evidence="2">Cytochrome c family protein</fullName>
    </submittedName>
</protein>
<evidence type="ECO:0000313" key="2">
    <source>
        <dbReference type="EMBL" id="ADK83938.1"/>
    </source>
</evidence>
<dbReference type="AlphaFoldDB" id="E1QEF2"/>
<dbReference type="HOGENOM" id="CLU_130444_0_0_7"/>
<keyword evidence="3" id="KW-1185">Reference proteome</keyword>
<dbReference type="eggNOG" id="ENOG5032SEM">
    <property type="taxonomic scope" value="Bacteria"/>
</dbReference>